<keyword evidence="6" id="KW-1185">Reference proteome</keyword>
<reference evidence="5 6" key="2">
    <citation type="submission" date="2017-01" db="EMBL/GenBank/DDBJ databases">
        <authorList>
            <person name="Mah S.A."/>
            <person name="Swanson W.J."/>
            <person name="Moy G.W."/>
            <person name="Vacquier V.D."/>
        </authorList>
    </citation>
    <scope>NUCLEOTIDE SEQUENCE [LARGE SCALE GENOMIC DNA]</scope>
    <source>
        <strain evidence="5 6">CGMCC 1.8909</strain>
    </source>
</reference>
<dbReference type="Gene3D" id="1.10.10.10">
    <property type="entry name" value="Winged helix-like DNA-binding domain superfamily/Winged helix DNA-binding domain"/>
    <property type="match status" value="1"/>
</dbReference>
<gene>
    <name evidence="4" type="ORF">BB347_17905</name>
    <name evidence="5" type="ORF">SAMN05421809_3590</name>
</gene>
<dbReference type="RefSeq" id="WP_076584010.1">
    <property type="nucleotide sequence ID" value="NZ_CP019329.1"/>
</dbReference>
<evidence type="ECO:0000313" key="7">
    <source>
        <dbReference type="Proteomes" id="UP000187321"/>
    </source>
</evidence>
<evidence type="ECO:0000313" key="6">
    <source>
        <dbReference type="Proteomes" id="UP000185687"/>
    </source>
</evidence>
<evidence type="ECO:0000313" key="5">
    <source>
        <dbReference type="EMBL" id="SIS05519.1"/>
    </source>
</evidence>
<dbReference type="OrthoDB" id="181730at2157"/>
<feature type="domain" description="HTH bat-type" evidence="3">
    <location>
        <begin position="145"/>
        <end position="196"/>
    </location>
</feature>
<keyword evidence="1" id="KW-0805">Transcription regulation</keyword>
<name>A0A1N7FYW4_9EURY</name>
<evidence type="ECO:0000256" key="1">
    <source>
        <dbReference type="ARBA" id="ARBA00023015"/>
    </source>
</evidence>
<dbReference type="AlphaFoldDB" id="A0A1N7FYW4"/>
<sequence>MYQAELHLQQDKECVLSRLARETHEPLQLDIHELHDHRVTFILDVSPRPDEWTEELQTEPAVDHVETLDDDHLAVTKTSCCAYSAIHQNQAVIRRHPNYIREHSRVYNVLVFDRTDLRLIVDDLRSVGSVSLANLTQFGGRSTFLTERQTEVLQTAVERGYFEWPREISSEELADELDITRATFLEHLRKAQEKVFAEMFGGDQFQPVAATYGEASCSHEAHH</sequence>
<dbReference type="PANTHER" id="PTHR34236:SF1">
    <property type="entry name" value="DIMETHYL SULFOXIDE REDUCTASE TRANSCRIPTIONAL ACTIVATOR"/>
    <property type="match status" value="1"/>
</dbReference>
<dbReference type="InterPro" id="IPR036388">
    <property type="entry name" value="WH-like_DNA-bd_sf"/>
</dbReference>
<dbReference type="KEGG" id="hda:BB347_17905"/>
<keyword evidence="4" id="KW-0614">Plasmid</keyword>
<reference evidence="4 7" key="1">
    <citation type="submission" date="2017-01" db="EMBL/GenBank/DDBJ databases">
        <title>Complete genome sequence of Haloterrigena daqingensis type strain (JX313T).</title>
        <authorList>
            <person name="Shuang W."/>
        </authorList>
    </citation>
    <scope>NUCLEOTIDE SEQUENCE [LARGE SCALE GENOMIC DNA]</scope>
    <source>
        <strain evidence="7">JX313</strain>
        <strain evidence="4">JX313T</strain>
        <plasmid evidence="7">Plasmid unnamed2</plasmid>
        <plasmid evidence="4">unnamed2</plasmid>
    </source>
</reference>
<dbReference type="PANTHER" id="PTHR34236">
    <property type="entry name" value="DIMETHYL SULFOXIDE REDUCTASE TRANSCRIPTIONAL ACTIVATOR"/>
    <property type="match status" value="1"/>
</dbReference>
<dbReference type="Proteomes" id="UP000187321">
    <property type="component" value="Plasmid unnamed2"/>
</dbReference>
<dbReference type="GeneID" id="30957858"/>
<evidence type="ECO:0000256" key="2">
    <source>
        <dbReference type="ARBA" id="ARBA00023163"/>
    </source>
</evidence>
<proteinExistence type="predicted"/>
<accession>A0A1N7FYW4</accession>
<dbReference type="Proteomes" id="UP000185687">
    <property type="component" value="Unassembled WGS sequence"/>
</dbReference>
<organism evidence="5 6">
    <name type="scientific">Natronorubrum daqingense</name>
    <dbReference type="NCBI Taxonomy" id="588898"/>
    <lineage>
        <taxon>Archaea</taxon>
        <taxon>Methanobacteriati</taxon>
        <taxon>Methanobacteriota</taxon>
        <taxon>Stenosarchaea group</taxon>
        <taxon>Halobacteria</taxon>
        <taxon>Halobacteriales</taxon>
        <taxon>Natrialbaceae</taxon>
        <taxon>Natronorubrum</taxon>
    </lineage>
</organism>
<dbReference type="EMBL" id="FTNP01000008">
    <property type="protein sequence ID" value="SIS05519.1"/>
    <property type="molecule type" value="Genomic_DNA"/>
</dbReference>
<dbReference type="Pfam" id="PF04967">
    <property type="entry name" value="HTH_10"/>
    <property type="match status" value="1"/>
</dbReference>
<evidence type="ECO:0000259" key="3">
    <source>
        <dbReference type="Pfam" id="PF04967"/>
    </source>
</evidence>
<geneLocation type="plasmid" evidence="4">
    <name>unnamed2</name>
</geneLocation>
<keyword evidence="2" id="KW-0804">Transcription</keyword>
<dbReference type="InterPro" id="IPR007050">
    <property type="entry name" value="HTH_bacterioopsin"/>
</dbReference>
<protein>
    <submittedName>
        <fullName evidence="5">HTH DNA binding domain-containing protein</fullName>
    </submittedName>
</protein>
<dbReference type="EMBL" id="CP019329">
    <property type="protein sequence ID" value="APX98577.1"/>
    <property type="molecule type" value="Genomic_DNA"/>
</dbReference>
<evidence type="ECO:0000313" key="4">
    <source>
        <dbReference type="EMBL" id="APX98577.1"/>
    </source>
</evidence>